<dbReference type="EMBL" id="LCFP01000013">
    <property type="protein sequence ID" value="KKS95877.1"/>
    <property type="molecule type" value="Genomic_DNA"/>
</dbReference>
<organism evidence="1 2">
    <name type="scientific">Candidatus Gottesmanbacteria bacterium GW2011_GWA2_43_14</name>
    <dbReference type="NCBI Taxonomy" id="1618443"/>
    <lineage>
        <taxon>Bacteria</taxon>
        <taxon>Candidatus Gottesmaniibacteriota</taxon>
    </lineage>
</organism>
<reference evidence="1 2" key="1">
    <citation type="journal article" date="2015" name="Nature">
        <title>rRNA introns, odd ribosomes, and small enigmatic genomes across a large radiation of phyla.</title>
        <authorList>
            <person name="Brown C.T."/>
            <person name="Hug L.A."/>
            <person name="Thomas B.C."/>
            <person name="Sharon I."/>
            <person name="Castelle C.J."/>
            <person name="Singh A."/>
            <person name="Wilkins M.J."/>
            <person name="Williams K.H."/>
            <person name="Banfield J.F."/>
        </authorList>
    </citation>
    <scope>NUCLEOTIDE SEQUENCE [LARGE SCALE GENOMIC DNA]</scope>
</reference>
<name>A0A0G1DE30_9BACT</name>
<gene>
    <name evidence="1" type="ORF">UV73_C0013G0022</name>
</gene>
<evidence type="ECO:0000313" key="1">
    <source>
        <dbReference type="EMBL" id="KKS95877.1"/>
    </source>
</evidence>
<proteinExistence type="predicted"/>
<comment type="caution">
    <text evidence="1">The sequence shown here is derived from an EMBL/GenBank/DDBJ whole genome shotgun (WGS) entry which is preliminary data.</text>
</comment>
<dbReference type="Proteomes" id="UP000034894">
    <property type="component" value="Unassembled WGS sequence"/>
</dbReference>
<accession>A0A0G1DE30</accession>
<evidence type="ECO:0000313" key="2">
    <source>
        <dbReference type="Proteomes" id="UP000034894"/>
    </source>
</evidence>
<protein>
    <submittedName>
        <fullName evidence="1">Uncharacterized protein</fullName>
    </submittedName>
</protein>
<sequence>MPEKTHSQGLSQSLEFLRRSRAIVIIGFPDDDFNKLDGTLNPLKYIVANLQSTGIPVGIAGDLSYGKTEEITRKFNFQGPSIFEYSGILFPDTGVRFIEKGLDTFYFDQKLLLGEKYMAFVKDKGSDFRIVRDHQDFVPGNPANFPPGSRIIQIDDDRQVSCLISTAVVDDLERWQFDPEFSEEVFQLTDNILDEVYQGPDKRNLFSVIMEQNKAAGSLLLKSPIADNPRNAVLVLLHLLEKTPEIYFIGSRENHSVDHQGVVFLSTSDAPENLKSLSNSSCSQYLLKKVAPQSGIRGINWHLTNILYAHARGRFQ</sequence>
<dbReference type="AlphaFoldDB" id="A0A0G1DE30"/>